<evidence type="ECO:0000313" key="13">
    <source>
        <dbReference type="EMBL" id="ARN82508.1"/>
    </source>
</evidence>
<feature type="transmembrane region" description="Helical" evidence="12">
    <location>
        <begin position="6"/>
        <end position="26"/>
    </location>
</feature>
<evidence type="ECO:0000256" key="3">
    <source>
        <dbReference type="ARBA" id="ARBA00008741"/>
    </source>
</evidence>
<proteinExistence type="inferred from homology"/>
<evidence type="ECO:0000256" key="9">
    <source>
        <dbReference type="ARBA" id="ARBA00022748"/>
    </source>
</evidence>
<keyword evidence="5 12" id="KW-0813">Transport</keyword>
<sequence length="49" mass="5482">MNADPHWGYIIAAYAIAFIVVGGAIWRIVGEHRRLLAELARFKDQGEEG</sequence>
<dbReference type="GO" id="GO:0015886">
    <property type="term" value="P:heme transport"/>
    <property type="evidence" value="ECO:0007669"/>
    <property type="project" value="InterPro"/>
</dbReference>
<dbReference type="InterPro" id="IPR007078">
    <property type="entry name" value="Haem_export_protD_CcmD"/>
</dbReference>
<dbReference type="NCBIfam" id="TIGR03141">
    <property type="entry name" value="cytochro_ccmD"/>
    <property type="match status" value="1"/>
</dbReference>
<comment type="function">
    <text evidence="1 12">Required for the export of heme to the periplasm for the biogenesis of c-type cytochromes.</text>
</comment>
<evidence type="ECO:0000256" key="4">
    <source>
        <dbReference type="ARBA" id="ARBA00016461"/>
    </source>
</evidence>
<comment type="similarity">
    <text evidence="3 12">Belongs to the CcmD/CycX/HelD family.</text>
</comment>
<keyword evidence="8 12" id="KW-0812">Transmembrane</keyword>
<evidence type="ECO:0000256" key="1">
    <source>
        <dbReference type="ARBA" id="ARBA00002442"/>
    </source>
</evidence>
<keyword evidence="11 12" id="KW-0472">Membrane</keyword>
<name>A0A1W6MY57_9HYPH</name>
<dbReference type="AlphaFoldDB" id="A0A1W6MY57"/>
<evidence type="ECO:0000256" key="12">
    <source>
        <dbReference type="RuleBase" id="RU363101"/>
    </source>
</evidence>
<evidence type="ECO:0000256" key="2">
    <source>
        <dbReference type="ARBA" id="ARBA00004377"/>
    </source>
</evidence>
<organism evidence="13 14">
    <name type="scientific">Methylocystis bryophila</name>
    <dbReference type="NCBI Taxonomy" id="655015"/>
    <lineage>
        <taxon>Bacteria</taxon>
        <taxon>Pseudomonadati</taxon>
        <taxon>Pseudomonadota</taxon>
        <taxon>Alphaproteobacteria</taxon>
        <taxon>Hyphomicrobiales</taxon>
        <taxon>Methylocystaceae</taxon>
        <taxon>Methylocystis</taxon>
    </lineage>
</organism>
<dbReference type="GO" id="GO:0005886">
    <property type="term" value="C:plasma membrane"/>
    <property type="evidence" value="ECO:0007669"/>
    <property type="project" value="UniProtKB-SubCell"/>
</dbReference>
<keyword evidence="6 12" id="KW-1003">Cell membrane</keyword>
<dbReference type="EMBL" id="CP019948">
    <property type="protein sequence ID" value="ARN82508.1"/>
    <property type="molecule type" value="Genomic_DNA"/>
</dbReference>
<evidence type="ECO:0000256" key="5">
    <source>
        <dbReference type="ARBA" id="ARBA00022448"/>
    </source>
</evidence>
<dbReference type="Pfam" id="PF04995">
    <property type="entry name" value="CcmD"/>
    <property type="match status" value="1"/>
</dbReference>
<evidence type="ECO:0000256" key="11">
    <source>
        <dbReference type="ARBA" id="ARBA00023136"/>
    </source>
</evidence>
<evidence type="ECO:0000256" key="8">
    <source>
        <dbReference type="ARBA" id="ARBA00022692"/>
    </source>
</evidence>
<keyword evidence="14" id="KW-1185">Reference proteome</keyword>
<comment type="subcellular location">
    <subcellularLocation>
        <location evidence="2 12">Cell inner membrane</location>
        <topology evidence="2 12">Single-pass membrane protein</topology>
    </subcellularLocation>
</comment>
<dbReference type="KEGG" id="mbry:B1812_17035"/>
<dbReference type="GO" id="GO:0017004">
    <property type="term" value="P:cytochrome complex assembly"/>
    <property type="evidence" value="ECO:0007669"/>
    <property type="project" value="UniProtKB-KW"/>
</dbReference>
<dbReference type="RefSeq" id="WP_085772636.1">
    <property type="nucleotide sequence ID" value="NZ_AP027149.1"/>
</dbReference>
<accession>A0A1W6MY57</accession>
<gene>
    <name evidence="13" type="ORF">B1812_17035</name>
</gene>
<reference evidence="13 14" key="1">
    <citation type="submission" date="2017-02" db="EMBL/GenBank/DDBJ databases">
        <authorList>
            <person name="Peterson S.W."/>
        </authorList>
    </citation>
    <scope>NUCLEOTIDE SEQUENCE [LARGE SCALE GENOMIC DNA]</scope>
    <source>
        <strain evidence="13 14">S285</strain>
    </source>
</reference>
<evidence type="ECO:0000256" key="10">
    <source>
        <dbReference type="ARBA" id="ARBA00022989"/>
    </source>
</evidence>
<dbReference type="Proteomes" id="UP000193978">
    <property type="component" value="Chromosome"/>
</dbReference>
<protein>
    <recommendedName>
        <fullName evidence="4 12">Heme exporter protein D</fullName>
    </recommendedName>
</protein>
<keyword evidence="7 12" id="KW-0997">Cell inner membrane</keyword>
<evidence type="ECO:0000256" key="6">
    <source>
        <dbReference type="ARBA" id="ARBA00022475"/>
    </source>
</evidence>
<evidence type="ECO:0000313" key="14">
    <source>
        <dbReference type="Proteomes" id="UP000193978"/>
    </source>
</evidence>
<keyword evidence="9 12" id="KW-0201">Cytochrome c-type biogenesis</keyword>
<keyword evidence="10 12" id="KW-1133">Transmembrane helix</keyword>
<evidence type="ECO:0000256" key="7">
    <source>
        <dbReference type="ARBA" id="ARBA00022519"/>
    </source>
</evidence>